<reference evidence="2" key="1">
    <citation type="submission" date="2016-10" db="EMBL/GenBank/DDBJ databases">
        <authorList>
            <person name="Varghese N."/>
            <person name="Submissions S."/>
        </authorList>
    </citation>
    <scope>NUCLEOTIDE SEQUENCE [LARGE SCALE GENOMIC DNA]</scope>
    <source>
        <strain evidence="2">CGMCC 1.7666</strain>
    </source>
</reference>
<gene>
    <name evidence="1" type="ORF">SAMN02927923_04345</name>
</gene>
<dbReference type="AlphaFoldDB" id="A0A1G5LJP0"/>
<proteinExistence type="predicted"/>
<evidence type="ECO:0000313" key="2">
    <source>
        <dbReference type="Proteomes" id="UP000199569"/>
    </source>
</evidence>
<dbReference type="EMBL" id="FMVJ01000018">
    <property type="protein sequence ID" value="SCZ12440.1"/>
    <property type="molecule type" value="Genomic_DNA"/>
</dbReference>
<organism evidence="1 2">
    <name type="scientific">Microvirga guangxiensis</name>
    <dbReference type="NCBI Taxonomy" id="549386"/>
    <lineage>
        <taxon>Bacteria</taxon>
        <taxon>Pseudomonadati</taxon>
        <taxon>Pseudomonadota</taxon>
        <taxon>Alphaproteobacteria</taxon>
        <taxon>Hyphomicrobiales</taxon>
        <taxon>Methylobacteriaceae</taxon>
        <taxon>Microvirga</taxon>
    </lineage>
</organism>
<accession>A0A1G5LJP0</accession>
<protein>
    <submittedName>
        <fullName evidence="1">Uncharacterized protein</fullName>
    </submittedName>
</protein>
<name>A0A1G5LJP0_9HYPH</name>
<evidence type="ECO:0000313" key="1">
    <source>
        <dbReference type="EMBL" id="SCZ12440.1"/>
    </source>
</evidence>
<sequence>MIIGQTFVFAAIEIGNALCCIRINKGRSAIVGCDIVPAVPIPY</sequence>
<dbReference type="Proteomes" id="UP000199569">
    <property type="component" value="Unassembled WGS sequence"/>
</dbReference>
<keyword evidence="2" id="KW-1185">Reference proteome</keyword>